<dbReference type="CDD" id="cd00096">
    <property type="entry name" value="Ig"/>
    <property type="match status" value="1"/>
</dbReference>
<gene>
    <name evidence="3" type="ORF">ACEWY4_024940</name>
</gene>
<dbReference type="Proteomes" id="UP001591681">
    <property type="component" value="Unassembled WGS sequence"/>
</dbReference>
<dbReference type="AlphaFoldDB" id="A0ABD1IW47"/>
<accession>A0ABD1IW47</accession>
<dbReference type="SUPFAM" id="SSF48726">
    <property type="entry name" value="Immunoglobulin"/>
    <property type="match status" value="1"/>
</dbReference>
<dbReference type="EMBL" id="JBHFQA010000022">
    <property type="protein sequence ID" value="KAL2079196.1"/>
    <property type="molecule type" value="Genomic_DNA"/>
</dbReference>
<proteinExistence type="predicted"/>
<keyword evidence="1" id="KW-1133">Transmembrane helix</keyword>
<feature type="transmembrane region" description="Helical" evidence="1">
    <location>
        <begin position="76"/>
        <end position="97"/>
    </location>
</feature>
<feature type="domain" description="Ig-like" evidence="2">
    <location>
        <begin position="1"/>
        <end position="62"/>
    </location>
</feature>
<dbReference type="InterPro" id="IPR013783">
    <property type="entry name" value="Ig-like_fold"/>
</dbReference>
<evidence type="ECO:0000313" key="4">
    <source>
        <dbReference type="Proteomes" id="UP001591681"/>
    </source>
</evidence>
<organism evidence="3 4">
    <name type="scientific">Coilia grayii</name>
    <name type="common">Gray's grenadier anchovy</name>
    <dbReference type="NCBI Taxonomy" id="363190"/>
    <lineage>
        <taxon>Eukaryota</taxon>
        <taxon>Metazoa</taxon>
        <taxon>Chordata</taxon>
        <taxon>Craniata</taxon>
        <taxon>Vertebrata</taxon>
        <taxon>Euteleostomi</taxon>
        <taxon>Actinopterygii</taxon>
        <taxon>Neopterygii</taxon>
        <taxon>Teleostei</taxon>
        <taxon>Clupei</taxon>
        <taxon>Clupeiformes</taxon>
        <taxon>Clupeoidei</taxon>
        <taxon>Engraulidae</taxon>
        <taxon>Coilinae</taxon>
        <taxon>Coilia</taxon>
    </lineage>
</organism>
<sequence length="106" mass="11943">MVTMTCVIEVYSNWTYKWYKDNNNNVVFEGNIFKITEASESDEGLYWCQGKRTQKPRSSQLSDPVHVGLKERSSPIQLVVGIALGAGLCFVVMVVLYRCTQSKGIS</sequence>
<keyword evidence="1" id="KW-0472">Membrane</keyword>
<keyword evidence="4" id="KW-1185">Reference proteome</keyword>
<keyword evidence="1" id="KW-0812">Transmembrane</keyword>
<dbReference type="InterPro" id="IPR036179">
    <property type="entry name" value="Ig-like_dom_sf"/>
</dbReference>
<evidence type="ECO:0000256" key="1">
    <source>
        <dbReference type="SAM" id="Phobius"/>
    </source>
</evidence>
<evidence type="ECO:0000313" key="3">
    <source>
        <dbReference type="EMBL" id="KAL2079196.1"/>
    </source>
</evidence>
<dbReference type="InterPro" id="IPR007110">
    <property type="entry name" value="Ig-like_dom"/>
</dbReference>
<dbReference type="Gene3D" id="2.60.40.10">
    <property type="entry name" value="Immunoglobulins"/>
    <property type="match status" value="1"/>
</dbReference>
<comment type="caution">
    <text evidence="3">The sequence shown here is derived from an EMBL/GenBank/DDBJ whole genome shotgun (WGS) entry which is preliminary data.</text>
</comment>
<dbReference type="PROSITE" id="PS50835">
    <property type="entry name" value="IG_LIKE"/>
    <property type="match status" value="1"/>
</dbReference>
<evidence type="ECO:0000259" key="2">
    <source>
        <dbReference type="PROSITE" id="PS50835"/>
    </source>
</evidence>
<protein>
    <recommendedName>
        <fullName evidence="2">Ig-like domain-containing protein</fullName>
    </recommendedName>
</protein>
<reference evidence="3 4" key="1">
    <citation type="submission" date="2024-09" db="EMBL/GenBank/DDBJ databases">
        <title>A chromosome-level genome assembly of Gray's grenadier anchovy, Coilia grayii.</title>
        <authorList>
            <person name="Fu Z."/>
        </authorList>
    </citation>
    <scope>NUCLEOTIDE SEQUENCE [LARGE SCALE GENOMIC DNA]</scope>
    <source>
        <strain evidence="3">G4</strain>
        <tissue evidence="3">Muscle</tissue>
    </source>
</reference>
<name>A0ABD1IW47_9TELE</name>